<dbReference type="InterPro" id="IPR023214">
    <property type="entry name" value="HAD_sf"/>
</dbReference>
<dbReference type="GO" id="GO:0019509">
    <property type="term" value="P:L-methionine salvage from methylthioadenosine"/>
    <property type="evidence" value="ECO:0007669"/>
    <property type="project" value="UniProtKB-UniRule"/>
</dbReference>
<dbReference type="GO" id="GO:0005737">
    <property type="term" value="C:cytoplasm"/>
    <property type="evidence" value="ECO:0007669"/>
    <property type="project" value="TreeGrafter"/>
</dbReference>
<evidence type="ECO:0000256" key="4">
    <source>
        <dbReference type="ARBA" id="ARBA00022605"/>
    </source>
</evidence>
<dbReference type="PANTHER" id="PTHR43344:SF2">
    <property type="entry name" value="PHOSPHOSERINE PHOSPHATASE"/>
    <property type="match status" value="1"/>
</dbReference>
<dbReference type="Pfam" id="PF12710">
    <property type="entry name" value="HAD"/>
    <property type="match status" value="1"/>
</dbReference>
<dbReference type="Gene3D" id="3.40.50.1000">
    <property type="entry name" value="HAD superfamily/HAD-like"/>
    <property type="match status" value="1"/>
</dbReference>
<dbReference type="GO" id="GO:0036424">
    <property type="term" value="F:L-phosphoserine phosphatase activity"/>
    <property type="evidence" value="ECO:0007669"/>
    <property type="project" value="TreeGrafter"/>
</dbReference>
<dbReference type="GO" id="GO:0006564">
    <property type="term" value="P:L-serine biosynthetic process"/>
    <property type="evidence" value="ECO:0007669"/>
    <property type="project" value="UniProtKB-KW"/>
</dbReference>
<dbReference type="NCBIfam" id="TIGR01488">
    <property type="entry name" value="HAD-SF-IB"/>
    <property type="match status" value="1"/>
</dbReference>
<dbReference type="InterPro" id="IPR017718">
    <property type="entry name" value="HAD-SF_hydro_IB_MtnX"/>
</dbReference>
<evidence type="ECO:0000256" key="7">
    <source>
        <dbReference type="ARBA" id="ARBA00022842"/>
    </source>
</evidence>
<reference evidence="13" key="1">
    <citation type="submission" date="2023-05" db="EMBL/GenBank/DDBJ databases">
        <title>Comparative genomics of Bacillaceae isolates and their secondary metabolite potential.</title>
        <authorList>
            <person name="Song L."/>
            <person name="Nielsen L.J."/>
            <person name="Mohite O."/>
            <person name="Xu X."/>
            <person name="Weber T."/>
            <person name="Kovacs A.T."/>
        </authorList>
    </citation>
    <scope>NUCLEOTIDE SEQUENCE</scope>
    <source>
        <strain evidence="13">LY1</strain>
    </source>
</reference>
<comment type="catalytic activity">
    <reaction evidence="10">
        <text>O-phospho-L-serine + H2O = L-serine + phosphate</text>
        <dbReference type="Rhea" id="RHEA:21208"/>
        <dbReference type="ChEBI" id="CHEBI:15377"/>
        <dbReference type="ChEBI" id="CHEBI:33384"/>
        <dbReference type="ChEBI" id="CHEBI:43474"/>
        <dbReference type="ChEBI" id="CHEBI:57524"/>
        <dbReference type="EC" id="3.1.3.3"/>
    </reaction>
</comment>
<dbReference type="Gene3D" id="3.90.1470.20">
    <property type="match status" value="1"/>
</dbReference>
<dbReference type="RefSeq" id="WP_283869834.1">
    <property type="nucleotide sequence ID" value="NZ_CP126101.1"/>
</dbReference>
<dbReference type="EMBL" id="CP126101">
    <property type="protein sequence ID" value="WHY51244.1"/>
    <property type="molecule type" value="Genomic_DNA"/>
</dbReference>
<dbReference type="NCBIfam" id="TIGR01489">
    <property type="entry name" value="DKMTPPase-SF"/>
    <property type="match status" value="1"/>
</dbReference>
<dbReference type="InterPro" id="IPR036412">
    <property type="entry name" value="HAD-like_sf"/>
</dbReference>
<comment type="cofactor">
    <cofactor evidence="1">
        <name>Mg(2+)</name>
        <dbReference type="ChEBI" id="CHEBI:18420"/>
    </cofactor>
</comment>
<comment type="similarity">
    <text evidence="12">Belongs to the HAD-like hydrolase superfamily. MtnX family.</text>
</comment>
<evidence type="ECO:0000256" key="8">
    <source>
        <dbReference type="ARBA" id="ARBA00023167"/>
    </source>
</evidence>
<keyword evidence="7" id="KW-0460">Magnesium</keyword>
<keyword evidence="9" id="KW-0718">Serine biosynthesis</keyword>
<dbReference type="GO" id="GO:0000287">
    <property type="term" value="F:magnesium ion binding"/>
    <property type="evidence" value="ECO:0007669"/>
    <property type="project" value="TreeGrafter"/>
</dbReference>
<comment type="catalytic activity">
    <reaction evidence="11">
        <text>O-phospho-D-serine + H2O = D-serine + phosphate</text>
        <dbReference type="Rhea" id="RHEA:24873"/>
        <dbReference type="ChEBI" id="CHEBI:15377"/>
        <dbReference type="ChEBI" id="CHEBI:35247"/>
        <dbReference type="ChEBI" id="CHEBI:43474"/>
        <dbReference type="ChEBI" id="CHEBI:58680"/>
        <dbReference type="EC" id="3.1.3.3"/>
    </reaction>
</comment>
<dbReference type="AlphaFoldDB" id="A0AAX3WWW1"/>
<evidence type="ECO:0000256" key="9">
    <source>
        <dbReference type="ARBA" id="ARBA00023299"/>
    </source>
</evidence>
<dbReference type="InterPro" id="IPR050582">
    <property type="entry name" value="HAD-like_SerB"/>
</dbReference>
<name>A0AAX3WWW1_9BACI</name>
<proteinExistence type="inferred from homology"/>
<accession>A0AAX3WWW1</accession>
<dbReference type="HAMAP" id="MF_01680">
    <property type="entry name" value="Salvage_MtnX"/>
    <property type="match status" value="1"/>
</dbReference>
<comment type="pathway">
    <text evidence="12">Amino-acid biosynthesis; L-methionine biosynthesis via salvage pathway; L-methionine from S-methyl-5-thio-alpha-D-ribose 1-phosphate: step 4/6.</text>
</comment>
<gene>
    <name evidence="12" type="primary">mtnX</name>
    <name evidence="13" type="ORF">QNH24_23785</name>
</gene>
<dbReference type="GO" id="GO:0043716">
    <property type="term" value="F:2-hydroxy-3-keto-5-methylthiopentenyl-1-phosphate phosphatase activity"/>
    <property type="evidence" value="ECO:0007669"/>
    <property type="project" value="UniProtKB-UniRule"/>
</dbReference>
<comment type="pathway">
    <text evidence="2">Amino-acid biosynthesis; L-serine biosynthesis; L-serine from 3-phospho-D-glycerate: step 3/3.</text>
</comment>
<evidence type="ECO:0000256" key="2">
    <source>
        <dbReference type="ARBA" id="ARBA00005135"/>
    </source>
</evidence>
<evidence type="ECO:0000256" key="1">
    <source>
        <dbReference type="ARBA" id="ARBA00001946"/>
    </source>
</evidence>
<keyword evidence="6 12" id="KW-0378">Hydrolase</keyword>
<sequence>MKPIIFCDFDGTITETDNIVSLMTQFVPEDSEIIAKAMMEQTISFKEGVSAMFELLSTNQKEAIIDYLLDTAIIRDGFGDFVSFAQEKQIPLYIVSSGVDFFIEPLLENYGPFSGIYCNRADFTGRQIKLVFPNSCDEECSNFNTQGCGCCKPSVMRKVTQSDYFKIVIGDSLSDFEAAKQADLVLARDHLITRCQELDLPHKPFETFYDCLEVVKKLIEVEQGIPLS</sequence>
<comment type="similarity">
    <text evidence="3">Belongs to the HAD-like hydrolase superfamily. SerB family.</text>
</comment>
<evidence type="ECO:0000256" key="12">
    <source>
        <dbReference type="HAMAP-Rule" id="MF_01680"/>
    </source>
</evidence>
<evidence type="ECO:0000313" key="13">
    <source>
        <dbReference type="EMBL" id="WHY51244.1"/>
    </source>
</evidence>
<evidence type="ECO:0000313" key="14">
    <source>
        <dbReference type="Proteomes" id="UP001178322"/>
    </source>
</evidence>
<evidence type="ECO:0000256" key="6">
    <source>
        <dbReference type="ARBA" id="ARBA00022801"/>
    </source>
</evidence>
<protein>
    <recommendedName>
        <fullName evidence="12">2-hydroxy-3-keto-5-methylthiopentenyl-1-phosphate phosphatase</fullName>
        <shortName evidence="12">HK-MTPenyl-1-P phosphatase</shortName>
        <ecNumber evidence="12">3.1.3.87</ecNumber>
    </recommendedName>
</protein>
<comment type="function">
    <text evidence="12">Dephosphorylates 2-hydroxy-3-keto-5-methylthiopentenyl-1-phosphate (HK-MTPenyl-1-P) yielding 1,2-dihydroxy-3-keto-5-methylthiopentene (DHK-MTPene).</text>
</comment>
<dbReference type="SUPFAM" id="SSF56784">
    <property type="entry name" value="HAD-like"/>
    <property type="match status" value="1"/>
</dbReference>
<dbReference type="Proteomes" id="UP001178322">
    <property type="component" value="Chromosome"/>
</dbReference>
<dbReference type="InterPro" id="IPR006384">
    <property type="entry name" value="HAD_hydro_PyrdxlP_Pase-like"/>
</dbReference>
<evidence type="ECO:0000256" key="10">
    <source>
        <dbReference type="ARBA" id="ARBA00048138"/>
    </source>
</evidence>
<dbReference type="PANTHER" id="PTHR43344">
    <property type="entry name" value="PHOSPHOSERINE PHOSPHATASE"/>
    <property type="match status" value="1"/>
</dbReference>
<organism evidence="13 14">
    <name type="scientific">Lysinibacillus pakistanensis</name>
    <dbReference type="NCBI Taxonomy" id="759811"/>
    <lineage>
        <taxon>Bacteria</taxon>
        <taxon>Bacillati</taxon>
        <taxon>Bacillota</taxon>
        <taxon>Bacilli</taxon>
        <taxon>Bacillales</taxon>
        <taxon>Bacillaceae</taxon>
        <taxon>Lysinibacillus</taxon>
    </lineage>
</organism>
<comment type="catalytic activity">
    <reaction evidence="12">
        <text>2-hydroxy-5-methylsulfanyl-3-oxopent-1-enyl phosphate + H2O = 1,2-dihydroxy-5-(methylsulfanyl)pent-1-en-3-one + phosphate</text>
        <dbReference type="Rhea" id="RHEA:14481"/>
        <dbReference type="ChEBI" id="CHEBI:15377"/>
        <dbReference type="ChEBI" id="CHEBI:43474"/>
        <dbReference type="ChEBI" id="CHEBI:49252"/>
        <dbReference type="ChEBI" id="CHEBI:59505"/>
        <dbReference type="EC" id="3.1.3.87"/>
    </reaction>
</comment>
<keyword evidence="8 12" id="KW-0486">Methionine biosynthesis</keyword>
<dbReference type="CDD" id="cd07524">
    <property type="entry name" value="HAD_Pase"/>
    <property type="match status" value="1"/>
</dbReference>
<keyword evidence="5" id="KW-0479">Metal-binding</keyword>
<evidence type="ECO:0000256" key="5">
    <source>
        <dbReference type="ARBA" id="ARBA00022723"/>
    </source>
</evidence>
<evidence type="ECO:0000256" key="3">
    <source>
        <dbReference type="ARBA" id="ARBA00009184"/>
    </source>
</evidence>
<keyword evidence="4 12" id="KW-0028">Amino-acid biosynthesis</keyword>
<evidence type="ECO:0000256" key="11">
    <source>
        <dbReference type="ARBA" id="ARBA00048523"/>
    </source>
</evidence>
<dbReference type="EC" id="3.1.3.87" evidence="12"/>